<accession>A0A0D2P243</accession>
<dbReference type="Gene3D" id="3.40.50.850">
    <property type="entry name" value="Isochorismatase-like"/>
    <property type="match status" value="1"/>
</dbReference>
<evidence type="ECO:0000313" key="6">
    <source>
        <dbReference type="Proteomes" id="UP000054270"/>
    </source>
</evidence>
<reference evidence="6" key="1">
    <citation type="submission" date="2014-04" db="EMBL/GenBank/DDBJ databases">
        <title>Evolutionary Origins and Diversification of the Mycorrhizal Mutualists.</title>
        <authorList>
            <consortium name="DOE Joint Genome Institute"/>
            <consortium name="Mycorrhizal Genomics Consortium"/>
            <person name="Kohler A."/>
            <person name="Kuo A."/>
            <person name="Nagy L.G."/>
            <person name="Floudas D."/>
            <person name="Copeland A."/>
            <person name="Barry K.W."/>
            <person name="Cichocki N."/>
            <person name="Veneault-Fourrey C."/>
            <person name="LaButti K."/>
            <person name="Lindquist E.A."/>
            <person name="Lipzen A."/>
            <person name="Lundell T."/>
            <person name="Morin E."/>
            <person name="Murat C."/>
            <person name="Riley R."/>
            <person name="Ohm R."/>
            <person name="Sun H."/>
            <person name="Tunlid A."/>
            <person name="Henrissat B."/>
            <person name="Grigoriev I.V."/>
            <person name="Hibbett D.S."/>
            <person name="Martin F."/>
        </authorList>
    </citation>
    <scope>NUCLEOTIDE SEQUENCE [LARGE SCALE GENOMIC DNA]</scope>
    <source>
        <strain evidence="6">FD-334 SS-4</strain>
    </source>
</reference>
<dbReference type="AlphaFoldDB" id="A0A0D2P243"/>
<dbReference type="SUPFAM" id="SSF52499">
    <property type="entry name" value="Isochorismatase-like hydrolases"/>
    <property type="match status" value="1"/>
</dbReference>
<protein>
    <recommendedName>
        <fullName evidence="4">Isochorismatase-like domain-containing protein</fullName>
    </recommendedName>
</protein>
<organism evidence="5 6">
    <name type="scientific">Hypholoma sublateritium (strain FD-334 SS-4)</name>
    <dbReference type="NCBI Taxonomy" id="945553"/>
    <lineage>
        <taxon>Eukaryota</taxon>
        <taxon>Fungi</taxon>
        <taxon>Dikarya</taxon>
        <taxon>Basidiomycota</taxon>
        <taxon>Agaricomycotina</taxon>
        <taxon>Agaricomycetes</taxon>
        <taxon>Agaricomycetidae</taxon>
        <taxon>Agaricales</taxon>
        <taxon>Agaricineae</taxon>
        <taxon>Strophariaceae</taxon>
        <taxon>Hypholoma</taxon>
    </lineage>
</organism>
<gene>
    <name evidence="5" type="ORF">HYPSUDRAFT_433096</name>
</gene>
<evidence type="ECO:0000313" key="5">
    <source>
        <dbReference type="EMBL" id="KJA25014.1"/>
    </source>
</evidence>
<dbReference type="OMA" id="HATYDRI"/>
<evidence type="ECO:0000256" key="3">
    <source>
        <dbReference type="SAM" id="MobiDB-lite"/>
    </source>
</evidence>
<feature type="domain" description="Isochorismatase-like" evidence="4">
    <location>
        <begin position="27"/>
        <end position="163"/>
    </location>
</feature>
<keyword evidence="2" id="KW-0378">Hydrolase</keyword>
<dbReference type="Pfam" id="PF00857">
    <property type="entry name" value="Isochorismatase"/>
    <property type="match status" value="1"/>
</dbReference>
<sequence length="207" mass="21902">MTAHDAGPIEPTEHELSPDHTATHHRVLFLLDVQVAMLSEPPIGIPAAAPVRANLAQILAHARAARPPPLIVHVRNSGDAGDADAPNTPGWELVFRPRAGEVVVDKRKNNAFAGTPLGALVAPAAEIVVAGFQTDFSIRATCSSALARGNEVLLIRGAHATYDRIEVLHGGGITPASLIEAEIEAELEEAGVHLLEMKDVPGIFMDR</sequence>
<dbReference type="PANTHER" id="PTHR43540">
    <property type="entry name" value="PEROXYUREIDOACRYLATE/UREIDOACRYLATE AMIDOHYDROLASE-RELATED"/>
    <property type="match status" value="1"/>
</dbReference>
<proteinExistence type="inferred from homology"/>
<dbReference type="Proteomes" id="UP000054270">
    <property type="component" value="Unassembled WGS sequence"/>
</dbReference>
<dbReference type="OrthoDB" id="167809at2759"/>
<dbReference type="InterPro" id="IPR000868">
    <property type="entry name" value="Isochorismatase-like_dom"/>
</dbReference>
<keyword evidence="6" id="KW-1185">Reference proteome</keyword>
<dbReference type="STRING" id="945553.A0A0D2P243"/>
<evidence type="ECO:0000256" key="1">
    <source>
        <dbReference type="ARBA" id="ARBA00006336"/>
    </source>
</evidence>
<evidence type="ECO:0000256" key="2">
    <source>
        <dbReference type="ARBA" id="ARBA00022801"/>
    </source>
</evidence>
<feature type="compositionally biased region" description="Basic and acidic residues" evidence="3">
    <location>
        <begin position="11"/>
        <end position="20"/>
    </location>
</feature>
<dbReference type="InterPro" id="IPR036380">
    <property type="entry name" value="Isochorismatase-like_sf"/>
</dbReference>
<dbReference type="GO" id="GO:0016787">
    <property type="term" value="F:hydrolase activity"/>
    <property type="evidence" value="ECO:0007669"/>
    <property type="project" value="UniProtKB-KW"/>
</dbReference>
<name>A0A0D2P243_HYPSF</name>
<feature type="region of interest" description="Disordered" evidence="3">
    <location>
        <begin position="1"/>
        <end position="20"/>
    </location>
</feature>
<comment type="similarity">
    <text evidence="1">Belongs to the isochorismatase family.</text>
</comment>
<evidence type="ECO:0000259" key="4">
    <source>
        <dbReference type="Pfam" id="PF00857"/>
    </source>
</evidence>
<dbReference type="InterPro" id="IPR050272">
    <property type="entry name" value="Isochorismatase-like_hydrls"/>
</dbReference>
<dbReference type="EMBL" id="KN817533">
    <property type="protein sequence ID" value="KJA25014.1"/>
    <property type="molecule type" value="Genomic_DNA"/>
</dbReference>